<keyword evidence="2" id="KW-1185">Reference proteome</keyword>
<dbReference type="AlphaFoldDB" id="A0A7G1KJV4"/>
<dbReference type="RefSeq" id="WP_187688622.1">
    <property type="nucleotide sequence ID" value="NZ_AP023396.1"/>
</dbReference>
<proteinExistence type="predicted"/>
<organism evidence="1 2">
    <name type="scientific">Nocardia wallacei</name>
    <dbReference type="NCBI Taxonomy" id="480035"/>
    <lineage>
        <taxon>Bacteria</taxon>
        <taxon>Bacillati</taxon>
        <taxon>Actinomycetota</taxon>
        <taxon>Actinomycetes</taxon>
        <taxon>Mycobacteriales</taxon>
        <taxon>Nocardiaceae</taxon>
        <taxon>Nocardia</taxon>
    </lineage>
</organism>
<evidence type="ECO:0000313" key="2">
    <source>
        <dbReference type="Proteomes" id="UP000516173"/>
    </source>
</evidence>
<accession>A0A7G1KJV4</accession>
<dbReference type="InterPro" id="IPR011852">
    <property type="entry name" value="TRAP_TAXI"/>
</dbReference>
<dbReference type="Proteomes" id="UP000516173">
    <property type="component" value="Chromosome"/>
</dbReference>
<name>A0A7G1KJV4_9NOCA</name>
<dbReference type="PANTHER" id="PTHR42941:SF1">
    <property type="entry name" value="SLL1037 PROTEIN"/>
    <property type="match status" value="1"/>
</dbReference>
<sequence>MNRRGFLCATGILTAGALTGCDGDGTPTVRVAAGEVGGFYHAFAELLARAAAGTVHIEPVTTTGSFANLALLDRGEVDAALALADSIDADPDRGRLLAIGRVYENYLQFVVRDASGIRSAAELRGARISLGAPGSGATFTGDRLLRAAGLEPGRDVEITHLALRDAVTALGDGFIDALLWAGGVPTPALDVPQALRLLDLGDLAQPMRDRFGYLYDRVTIPADAYPGAAAVRTIGVANLLVTTGALPTRAAAALTELLITRPDELVPAEAAGTQFLDVRSLIGTDGVPLHPGAVPVYRRHHG</sequence>
<dbReference type="GeneID" id="80347834"/>
<dbReference type="PROSITE" id="PS51257">
    <property type="entry name" value="PROKAR_LIPOPROTEIN"/>
    <property type="match status" value="1"/>
</dbReference>
<evidence type="ECO:0000313" key="1">
    <source>
        <dbReference type="EMBL" id="BCK55527.1"/>
    </source>
</evidence>
<dbReference type="KEGG" id="nwl:NWFMUON74_32990"/>
<gene>
    <name evidence="1" type="ORF">NWFMUON74_32990</name>
</gene>
<dbReference type="NCBIfam" id="TIGR02122">
    <property type="entry name" value="TRAP_TAXI"/>
    <property type="match status" value="1"/>
</dbReference>
<dbReference type="PANTHER" id="PTHR42941">
    <property type="entry name" value="SLL1037 PROTEIN"/>
    <property type="match status" value="1"/>
</dbReference>
<dbReference type="Gene3D" id="3.40.190.10">
    <property type="entry name" value="Periplasmic binding protein-like II"/>
    <property type="match status" value="2"/>
</dbReference>
<dbReference type="SUPFAM" id="SSF53850">
    <property type="entry name" value="Periplasmic binding protein-like II"/>
    <property type="match status" value="1"/>
</dbReference>
<dbReference type="Pfam" id="PF16868">
    <property type="entry name" value="NMT1_3"/>
    <property type="match status" value="1"/>
</dbReference>
<protein>
    <submittedName>
        <fullName evidence="1">C4-dicarboxylate ABC transporter substrate-binding protein</fullName>
    </submittedName>
</protein>
<reference evidence="1 2" key="1">
    <citation type="submission" date="2020-08" db="EMBL/GenBank/DDBJ databases">
        <title>Genome Sequencing of Nocardia wallacei strain FMUON74 and assembly.</title>
        <authorList>
            <person name="Toyokawa M."/>
            <person name="Uesaka K."/>
        </authorList>
    </citation>
    <scope>NUCLEOTIDE SEQUENCE [LARGE SCALE GENOMIC DNA]</scope>
    <source>
        <strain evidence="1 2">FMUON74</strain>
    </source>
</reference>
<dbReference type="EMBL" id="AP023396">
    <property type="protein sequence ID" value="BCK55527.1"/>
    <property type="molecule type" value="Genomic_DNA"/>
</dbReference>